<dbReference type="OrthoDB" id="9812221at2"/>
<keyword evidence="7 8" id="KW-0472">Membrane</keyword>
<dbReference type="CDD" id="cd17503">
    <property type="entry name" value="MFS_LmrB_MDR_like"/>
    <property type="match status" value="1"/>
</dbReference>
<dbReference type="InterPro" id="IPR011701">
    <property type="entry name" value="MFS"/>
</dbReference>
<dbReference type="Pfam" id="PF07690">
    <property type="entry name" value="MFS_1"/>
    <property type="match status" value="1"/>
</dbReference>
<dbReference type="RefSeq" id="WP_069203248.1">
    <property type="nucleotide sequence ID" value="NZ_CP014168.1"/>
</dbReference>
<dbReference type="GO" id="GO:0005886">
    <property type="term" value="C:plasma membrane"/>
    <property type="evidence" value="ECO:0007669"/>
    <property type="project" value="UniProtKB-SubCell"/>
</dbReference>
<dbReference type="Gene3D" id="1.20.1250.20">
    <property type="entry name" value="MFS general substrate transporter like domains"/>
    <property type="match status" value="1"/>
</dbReference>
<evidence type="ECO:0000259" key="9">
    <source>
        <dbReference type="PROSITE" id="PS50850"/>
    </source>
</evidence>
<dbReference type="AlphaFoldDB" id="A0A1B3Z5G9"/>
<evidence type="ECO:0000256" key="3">
    <source>
        <dbReference type="ARBA" id="ARBA00022448"/>
    </source>
</evidence>
<evidence type="ECO:0000256" key="1">
    <source>
        <dbReference type="ARBA" id="ARBA00004651"/>
    </source>
</evidence>
<dbReference type="PANTHER" id="PTHR42718">
    <property type="entry name" value="MAJOR FACILITATOR SUPERFAMILY MULTIDRUG TRANSPORTER MFSC"/>
    <property type="match status" value="1"/>
</dbReference>
<keyword evidence="6 8" id="KW-1133">Transmembrane helix</keyword>
<dbReference type="InterPro" id="IPR020846">
    <property type="entry name" value="MFS_dom"/>
</dbReference>
<evidence type="ECO:0000256" key="2">
    <source>
        <dbReference type="ARBA" id="ARBA00008537"/>
    </source>
</evidence>
<reference evidence="10 11" key="1">
    <citation type="submission" date="2016-01" db="EMBL/GenBank/DDBJ databases">
        <title>Complete genome and mega plasmid sequence of Sphingomonas panacis DCY99 elicits systemic resistance in rice to Xanthomonas oryzae.</title>
        <authorList>
            <person name="Kim Y.J."/>
            <person name="Yang D.C."/>
            <person name="Sing P."/>
        </authorList>
    </citation>
    <scope>NUCLEOTIDE SEQUENCE [LARGE SCALE GENOMIC DNA]</scope>
    <source>
        <strain evidence="10 11">DCY99</strain>
    </source>
</reference>
<evidence type="ECO:0000256" key="8">
    <source>
        <dbReference type="SAM" id="Phobius"/>
    </source>
</evidence>
<feature type="transmembrane region" description="Helical" evidence="8">
    <location>
        <begin position="342"/>
        <end position="359"/>
    </location>
</feature>
<evidence type="ECO:0000256" key="6">
    <source>
        <dbReference type="ARBA" id="ARBA00022989"/>
    </source>
</evidence>
<feature type="transmembrane region" description="Helical" evidence="8">
    <location>
        <begin position="480"/>
        <end position="500"/>
    </location>
</feature>
<evidence type="ECO:0000256" key="5">
    <source>
        <dbReference type="ARBA" id="ARBA00022692"/>
    </source>
</evidence>
<feature type="transmembrane region" description="Helical" evidence="8">
    <location>
        <begin position="87"/>
        <end position="107"/>
    </location>
</feature>
<dbReference type="KEGG" id="span:AWL63_00350"/>
<dbReference type="PROSITE" id="PS50850">
    <property type="entry name" value="MFS"/>
    <property type="match status" value="1"/>
</dbReference>
<name>A0A1B3Z5G9_9SPHN</name>
<feature type="transmembrane region" description="Helical" evidence="8">
    <location>
        <begin position="174"/>
        <end position="196"/>
    </location>
</feature>
<feature type="domain" description="Major facilitator superfamily (MFS) profile" evidence="9">
    <location>
        <begin position="22"/>
        <end position="462"/>
    </location>
</feature>
<feature type="transmembrane region" description="Helical" evidence="8">
    <location>
        <begin position="19"/>
        <end position="40"/>
    </location>
</feature>
<accession>A0A1B3Z5G9</accession>
<proteinExistence type="inferred from homology"/>
<feature type="transmembrane region" description="Helical" evidence="8">
    <location>
        <begin position="147"/>
        <end position="168"/>
    </location>
</feature>
<feature type="transmembrane region" description="Helical" evidence="8">
    <location>
        <begin position="208"/>
        <end position="227"/>
    </location>
</feature>
<evidence type="ECO:0000256" key="4">
    <source>
        <dbReference type="ARBA" id="ARBA00022475"/>
    </source>
</evidence>
<dbReference type="InterPro" id="IPR004638">
    <property type="entry name" value="EmrB-like"/>
</dbReference>
<dbReference type="GO" id="GO:0022857">
    <property type="term" value="F:transmembrane transporter activity"/>
    <property type="evidence" value="ECO:0007669"/>
    <property type="project" value="InterPro"/>
</dbReference>
<feature type="transmembrane region" description="Helical" evidence="8">
    <location>
        <begin position="113"/>
        <end position="135"/>
    </location>
</feature>
<evidence type="ECO:0000256" key="7">
    <source>
        <dbReference type="ARBA" id="ARBA00023136"/>
    </source>
</evidence>
<protein>
    <submittedName>
        <fullName evidence="10">Multidrug resistance protein B</fullName>
    </submittedName>
</protein>
<dbReference type="STRING" id="1560345.AWL63_00350"/>
<comment type="subcellular location">
    <subcellularLocation>
        <location evidence="1">Cell membrane</location>
        <topology evidence="1">Multi-pass membrane protein</topology>
    </subcellularLocation>
</comment>
<comment type="similarity">
    <text evidence="2">Belongs to the major facilitator superfamily. EmrB family.</text>
</comment>
<keyword evidence="4" id="KW-1003">Cell membrane</keyword>
<feature type="transmembrane region" description="Helical" evidence="8">
    <location>
        <begin position="314"/>
        <end position="335"/>
    </location>
</feature>
<dbReference type="InterPro" id="IPR036259">
    <property type="entry name" value="MFS_trans_sf"/>
</dbReference>
<keyword evidence="5 8" id="KW-0812">Transmembrane</keyword>
<dbReference type="EMBL" id="CP014168">
    <property type="protein sequence ID" value="AOH82663.1"/>
    <property type="molecule type" value="Genomic_DNA"/>
</dbReference>
<evidence type="ECO:0000313" key="10">
    <source>
        <dbReference type="EMBL" id="AOH82663.1"/>
    </source>
</evidence>
<keyword evidence="11" id="KW-1185">Reference proteome</keyword>
<gene>
    <name evidence="10" type="primary">emrB</name>
    <name evidence="10" type="ORF">AWL63_00350</name>
</gene>
<dbReference type="PANTHER" id="PTHR42718:SF9">
    <property type="entry name" value="MAJOR FACILITATOR SUPERFAMILY MULTIDRUG TRANSPORTER MFSC"/>
    <property type="match status" value="1"/>
</dbReference>
<dbReference type="Gene3D" id="1.20.1720.10">
    <property type="entry name" value="Multidrug resistance protein D"/>
    <property type="match status" value="1"/>
</dbReference>
<feature type="transmembrane region" description="Helical" evidence="8">
    <location>
        <begin position="371"/>
        <end position="394"/>
    </location>
</feature>
<evidence type="ECO:0000313" key="11">
    <source>
        <dbReference type="Proteomes" id="UP000094256"/>
    </source>
</evidence>
<keyword evidence="3" id="KW-0813">Transport</keyword>
<sequence length="513" mass="54296">MTDTVVAPISARPLTGATLILAALLIGLGNFLVVLDTTIANVSIPHIAGSLGVSVTEATWVITSYAVADAITVPLAGFLARRFGEQRVFISAFIAFGIFSLLCGLSRSLEMLIAGRVLLGLAGGMIIPLSLTLLLRVFPAEKATLATIIWAMTTTVAPIAGPILGGIISDNAGWEWIFFLNVPVAAVGAAGLFYLLRGRREATARSPIDVVGLVLLVIWVAALQIVLDEGRNRDWFAATEIRVLAVVAAIGFIAFLIWELTEKHPIVNLRVFRHRGFVVASVTYAMSFGAYFATVVLIPLWLQQNMGYTATWAGYATGIMGIFAVLASPAIGAAAAKMDVRLLISTGIAGMALISLWRTGFTPDMTFLQMAWPMLLTSPFLMMFFIPVTGLCIASVDPHEQADAAGISNFLRTLTSAFAASLVQTGWINAARANRAELVGAMQQGPSTIEAMVASGLSRETATTVLANIVESQSVMLATLNMFAAVALCLAFTGALIWLAPKPKGPIDTSGGH</sequence>
<feature type="transmembrane region" description="Helical" evidence="8">
    <location>
        <begin position="60"/>
        <end position="80"/>
    </location>
</feature>
<dbReference type="NCBIfam" id="TIGR00711">
    <property type="entry name" value="efflux_EmrB"/>
    <property type="match status" value="1"/>
</dbReference>
<organism evidence="10 11">
    <name type="scientific">Sphingomonas panacis</name>
    <dbReference type="NCBI Taxonomy" id="1560345"/>
    <lineage>
        <taxon>Bacteria</taxon>
        <taxon>Pseudomonadati</taxon>
        <taxon>Pseudomonadota</taxon>
        <taxon>Alphaproteobacteria</taxon>
        <taxon>Sphingomonadales</taxon>
        <taxon>Sphingomonadaceae</taxon>
        <taxon>Sphingomonas</taxon>
    </lineage>
</organism>
<feature type="transmembrane region" description="Helical" evidence="8">
    <location>
        <begin position="278"/>
        <end position="302"/>
    </location>
</feature>
<dbReference type="SUPFAM" id="SSF103473">
    <property type="entry name" value="MFS general substrate transporter"/>
    <property type="match status" value="1"/>
</dbReference>
<feature type="transmembrane region" description="Helical" evidence="8">
    <location>
        <begin position="239"/>
        <end position="258"/>
    </location>
</feature>
<dbReference type="Proteomes" id="UP000094256">
    <property type="component" value="Chromosome"/>
</dbReference>